<dbReference type="EMBL" id="BGZK01000619">
    <property type="protein sequence ID" value="GBP53263.1"/>
    <property type="molecule type" value="Genomic_DNA"/>
</dbReference>
<feature type="region of interest" description="Disordered" evidence="1">
    <location>
        <begin position="55"/>
        <end position="83"/>
    </location>
</feature>
<proteinExistence type="predicted"/>
<evidence type="ECO:0000256" key="1">
    <source>
        <dbReference type="SAM" id="MobiDB-lite"/>
    </source>
</evidence>
<organism evidence="2 3">
    <name type="scientific">Eumeta variegata</name>
    <name type="common">Bagworm moth</name>
    <name type="synonym">Eumeta japonica</name>
    <dbReference type="NCBI Taxonomy" id="151549"/>
    <lineage>
        <taxon>Eukaryota</taxon>
        <taxon>Metazoa</taxon>
        <taxon>Ecdysozoa</taxon>
        <taxon>Arthropoda</taxon>
        <taxon>Hexapoda</taxon>
        <taxon>Insecta</taxon>
        <taxon>Pterygota</taxon>
        <taxon>Neoptera</taxon>
        <taxon>Endopterygota</taxon>
        <taxon>Lepidoptera</taxon>
        <taxon>Glossata</taxon>
        <taxon>Ditrysia</taxon>
        <taxon>Tineoidea</taxon>
        <taxon>Psychidae</taxon>
        <taxon>Oiketicinae</taxon>
        <taxon>Eumeta</taxon>
    </lineage>
</organism>
<dbReference type="AlphaFoldDB" id="A0A4C1WQJ8"/>
<protein>
    <submittedName>
        <fullName evidence="2">Uncharacterized protein</fullName>
    </submittedName>
</protein>
<accession>A0A4C1WQJ8</accession>
<reference evidence="2 3" key="1">
    <citation type="journal article" date="2019" name="Commun. Biol.">
        <title>The bagworm genome reveals a unique fibroin gene that provides high tensile strength.</title>
        <authorList>
            <person name="Kono N."/>
            <person name="Nakamura H."/>
            <person name="Ohtoshi R."/>
            <person name="Tomita M."/>
            <person name="Numata K."/>
            <person name="Arakawa K."/>
        </authorList>
    </citation>
    <scope>NUCLEOTIDE SEQUENCE [LARGE SCALE GENOMIC DNA]</scope>
</reference>
<comment type="caution">
    <text evidence="2">The sequence shown here is derived from an EMBL/GenBank/DDBJ whole genome shotgun (WGS) entry which is preliminary data.</text>
</comment>
<gene>
    <name evidence="2" type="ORF">EVAR_88147_1</name>
</gene>
<keyword evidence="3" id="KW-1185">Reference proteome</keyword>
<feature type="compositionally biased region" description="Gly residues" evidence="1">
    <location>
        <begin position="58"/>
        <end position="67"/>
    </location>
</feature>
<evidence type="ECO:0000313" key="3">
    <source>
        <dbReference type="Proteomes" id="UP000299102"/>
    </source>
</evidence>
<evidence type="ECO:0000313" key="2">
    <source>
        <dbReference type="EMBL" id="GBP53263.1"/>
    </source>
</evidence>
<dbReference type="Proteomes" id="UP000299102">
    <property type="component" value="Unassembled WGS sequence"/>
</dbReference>
<sequence length="95" mass="10162">MLYIEGDVPLFVRRAPALPQRRTRGDGHLSGKRHRLAGRIDWKCPLHLLSVKTHGRRGACGGGGGTTGKKRHGGQRREGGGRGLAGVLGRDICAC</sequence>
<name>A0A4C1WQJ8_EUMVA</name>